<dbReference type="Proteomes" id="UP000220341">
    <property type="component" value="Unassembled WGS sequence"/>
</dbReference>
<name>A0A2B0E0Z4_PRIMG</name>
<organism evidence="2 4">
    <name type="scientific">Priestia megaterium</name>
    <name type="common">Bacillus megaterium</name>
    <dbReference type="NCBI Taxonomy" id="1404"/>
    <lineage>
        <taxon>Bacteria</taxon>
        <taxon>Bacillati</taxon>
        <taxon>Bacillota</taxon>
        <taxon>Bacilli</taxon>
        <taxon>Bacillales</taxon>
        <taxon>Bacillaceae</taxon>
        <taxon>Priestia</taxon>
    </lineage>
</organism>
<evidence type="ECO:0000313" key="1">
    <source>
        <dbReference type="EMBL" id="PES30700.1"/>
    </source>
</evidence>
<dbReference type="AlphaFoldDB" id="A0A2B0E0Z4"/>
<evidence type="ECO:0000313" key="4">
    <source>
        <dbReference type="Proteomes" id="UP000256519"/>
    </source>
</evidence>
<proteinExistence type="predicted"/>
<evidence type="ECO:0000313" key="2">
    <source>
        <dbReference type="EMBL" id="RDZ07704.1"/>
    </source>
</evidence>
<accession>A0A2B0E0Z4</accession>
<dbReference type="RefSeq" id="WP_098278893.1">
    <property type="nucleotide sequence ID" value="NZ_CP058269.1"/>
</dbReference>
<dbReference type="Gene3D" id="1.10.1660.10">
    <property type="match status" value="1"/>
</dbReference>
<gene>
    <name evidence="2" type="ORF">C3744_27500</name>
    <name evidence="1" type="ORF">CN497_23785</name>
</gene>
<sequence length="210" mass="24203">MNNKYGVFAKEVYMHLDINPATLRNWSSMIESHGYEFEKNHKGQRIYYQREIFALANLKTLLAQRESLESATKAVAAKLIEEKSAEKAISAITEKEEDENSITLSKSDLDNYIDNLERKFSDFIAKRDALFLEEMQKRDKLLLEAITKMQLQVTASKEAIETSINDDNKDDYKNEHTDIILNEIKELKQQISASQAEGKKGLFQKLFGKD</sequence>
<evidence type="ECO:0008006" key="5">
    <source>
        <dbReference type="Google" id="ProtNLM"/>
    </source>
</evidence>
<evidence type="ECO:0000313" key="3">
    <source>
        <dbReference type="Proteomes" id="UP000220341"/>
    </source>
</evidence>
<dbReference type="EMBL" id="NTYW01000062">
    <property type="protein sequence ID" value="PES30700.1"/>
    <property type="molecule type" value="Genomic_DNA"/>
</dbReference>
<dbReference type="Proteomes" id="UP000256519">
    <property type="component" value="Unassembled WGS sequence"/>
</dbReference>
<dbReference type="EMBL" id="PQWM01000053">
    <property type="protein sequence ID" value="RDZ07704.1"/>
    <property type="molecule type" value="Genomic_DNA"/>
</dbReference>
<reference evidence="1 3" key="1">
    <citation type="submission" date="2017-09" db="EMBL/GenBank/DDBJ databases">
        <title>Large-scale bioinformatics analysis of Bacillus genomes uncovers conserved roles of natural products in bacterial physiology.</title>
        <authorList>
            <consortium name="Agbiome Team Llc"/>
            <person name="Bleich R.M."/>
            <person name="Kirk G.J."/>
            <person name="Santa Maria K.C."/>
            <person name="Allen S.E."/>
            <person name="Farag S."/>
            <person name="Shank E.A."/>
            <person name="Bowers A."/>
        </authorList>
    </citation>
    <scope>NUCLEOTIDE SEQUENCE [LARGE SCALE GENOMIC DNA]</scope>
    <source>
        <strain evidence="1 3">AFS003013</strain>
    </source>
</reference>
<reference evidence="2 4" key="2">
    <citation type="journal article" date="2018" name="Appl. Environ. Microbiol.">
        <title>Antimicrobial susceptibility testing and tentative epidemiological cut-off values of five Bacillus species relevant for use as animal feed additives or for plant protection.</title>
        <authorList>
            <person name="Agerso Y."/>
            <person name="Stuer-Lauridsen B."/>
            <person name="Bjerre K."/>
            <person name="Jensen M.G."/>
            <person name="Johansen E."/>
            <person name="Bennedsen M."/>
            <person name="Brockmann E."/>
            <person name="Nielsen B."/>
        </authorList>
    </citation>
    <scope>NUCLEOTIDE SEQUENCE [LARGE SCALE GENOMIC DNA]</scope>
    <source>
        <strain evidence="2 4">CHCC20162</strain>
    </source>
</reference>
<protein>
    <recommendedName>
        <fullName evidence="5">HTH merR-type domain-containing protein</fullName>
    </recommendedName>
</protein>
<comment type="caution">
    <text evidence="2">The sequence shown here is derived from an EMBL/GenBank/DDBJ whole genome shotgun (WGS) entry which is preliminary data.</text>
</comment>